<protein>
    <submittedName>
        <fullName evidence="3">Glutathione S-transferase C-terminal domain-containing protein</fullName>
    </submittedName>
</protein>
<feature type="compositionally biased region" description="Basic and acidic residues" evidence="1">
    <location>
        <begin position="266"/>
        <end position="286"/>
    </location>
</feature>
<dbReference type="InterPro" id="IPR036282">
    <property type="entry name" value="Glutathione-S-Trfase_C_sf"/>
</dbReference>
<comment type="caution">
    <text evidence="3">The sequence shown here is derived from an EMBL/GenBank/DDBJ whole genome shotgun (WGS) entry which is preliminary data.</text>
</comment>
<feature type="domain" description="GST N-terminal" evidence="2">
    <location>
        <begin position="56"/>
        <end position="137"/>
    </location>
</feature>
<dbReference type="Pfam" id="PF13409">
    <property type="entry name" value="GST_N_2"/>
    <property type="match status" value="1"/>
</dbReference>
<dbReference type="InterPro" id="IPR016639">
    <property type="entry name" value="GST_Omega/GSH"/>
</dbReference>
<evidence type="ECO:0000259" key="2">
    <source>
        <dbReference type="Pfam" id="PF13409"/>
    </source>
</evidence>
<feature type="region of interest" description="Disordered" evidence="1">
    <location>
        <begin position="261"/>
        <end position="286"/>
    </location>
</feature>
<name>A0ABP5V8H0_9ACTN</name>
<keyword evidence="4" id="KW-1185">Reference proteome</keyword>
<evidence type="ECO:0000256" key="1">
    <source>
        <dbReference type="SAM" id="MobiDB-lite"/>
    </source>
</evidence>
<dbReference type="Gene3D" id="3.40.30.10">
    <property type="entry name" value="Glutaredoxin"/>
    <property type="match status" value="1"/>
</dbReference>
<dbReference type="Gene3D" id="1.20.1050.10">
    <property type="match status" value="1"/>
</dbReference>
<proteinExistence type="predicted"/>
<dbReference type="InterPro" id="IPR036249">
    <property type="entry name" value="Thioredoxin-like_sf"/>
</dbReference>
<dbReference type="Pfam" id="PF13410">
    <property type="entry name" value="GST_C_2"/>
    <property type="match status" value="1"/>
</dbReference>
<dbReference type="PANTHER" id="PTHR32419">
    <property type="entry name" value="GLUTATHIONYL-HYDROQUINONE REDUCTASE"/>
    <property type="match status" value="1"/>
</dbReference>
<reference evidence="4" key="1">
    <citation type="journal article" date="2019" name="Int. J. Syst. Evol. Microbiol.">
        <title>The Global Catalogue of Microorganisms (GCM) 10K type strain sequencing project: providing services to taxonomists for standard genome sequencing and annotation.</title>
        <authorList>
            <consortium name="The Broad Institute Genomics Platform"/>
            <consortium name="The Broad Institute Genome Sequencing Center for Infectious Disease"/>
            <person name="Wu L."/>
            <person name="Ma J."/>
        </authorList>
    </citation>
    <scope>NUCLEOTIDE SEQUENCE [LARGE SCALE GENOMIC DNA]</scope>
    <source>
        <strain evidence="4">JCM 3272</strain>
    </source>
</reference>
<dbReference type="SUPFAM" id="SSF47616">
    <property type="entry name" value="GST C-terminal domain-like"/>
    <property type="match status" value="1"/>
</dbReference>
<dbReference type="RefSeq" id="WP_344620617.1">
    <property type="nucleotide sequence ID" value="NZ_BAAARV010000138.1"/>
</dbReference>
<evidence type="ECO:0000313" key="4">
    <source>
        <dbReference type="Proteomes" id="UP001501444"/>
    </source>
</evidence>
<accession>A0ABP5V8H0</accession>
<organism evidence="3 4">
    <name type="scientific">Dactylosporangium salmoneum</name>
    <dbReference type="NCBI Taxonomy" id="53361"/>
    <lineage>
        <taxon>Bacteria</taxon>
        <taxon>Bacillati</taxon>
        <taxon>Actinomycetota</taxon>
        <taxon>Actinomycetes</taxon>
        <taxon>Micromonosporales</taxon>
        <taxon>Micromonosporaceae</taxon>
        <taxon>Dactylosporangium</taxon>
    </lineage>
</organism>
<dbReference type="SUPFAM" id="SSF52833">
    <property type="entry name" value="Thioredoxin-like"/>
    <property type="match status" value="1"/>
</dbReference>
<dbReference type="PANTHER" id="PTHR32419:SF6">
    <property type="entry name" value="GLUTATHIONE S-TRANSFERASE OMEGA-LIKE 1-RELATED"/>
    <property type="match status" value="1"/>
</dbReference>
<gene>
    <name evidence="3" type="ORF">GCM10010170_108310</name>
</gene>
<dbReference type="EMBL" id="BAAARV010000138">
    <property type="protein sequence ID" value="GAA2394387.1"/>
    <property type="molecule type" value="Genomic_DNA"/>
</dbReference>
<sequence>MSTLPRSSRLASPVDTTEYGEYRINRRPGDPRPLYRFTGRVERGVAGRYHIYAGWFCPWAQRVTIARELAGLGEAVSVSYVDNARDGRGWAFRERYGPDPVNGFALLRQAYEKTEPGFDGHVSVPALWDKTTGSVLSNDYRTIGIDLATRFRDVAEPLVEAYPEPLRDEIEELTAWLAPGISGDETRARFTALDERLATRRYLVGPTITEADIRLYVALVRYGSGLTAYPNLWAYARDLYTVPAFRDTTDFSTYGDSGAAGLDWSEPAHRPERSHRPFELLAKESS</sequence>
<dbReference type="Proteomes" id="UP001501444">
    <property type="component" value="Unassembled WGS sequence"/>
</dbReference>
<dbReference type="InterPro" id="IPR004045">
    <property type="entry name" value="Glutathione_S-Trfase_N"/>
</dbReference>
<evidence type="ECO:0000313" key="3">
    <source>
        <dbReference type="EMBL" id="GAA2394387.1"/>
    </source>
</evidence>